<evidence type="ECO:0000256" key="2">
    <source>
        <dbReference type="ARBA" id="ARBA00010145"/>
    </source>
</evidence>
<feature type="transmembrane region" description="Helical" evidence="8">
    <location>
        <begin position="127"/>
        <end position="145"/>
    </location>
</feature>
<dbReference type="GO" id="GO:0055085">
    <property type="term" value="P:transmembrane transport"/>
    <property type="evidence" value="ECO:0007669"/>
    <property type="project" value="InterPro"/>
</dbReference>
<dbReference type="AlphaFoldDB" id="A0A5B8RVX4"/>
<evidence type="ECO:0000256" key="8">
    <source>
        <dbReference type="SAM" id="Phobius"/>
    </source>
</evidence>
<dbReference type="PANTHER" id="PTHR36838:SF4">
    <property type="entry name" value="AUXIN EFFLUX CARRIER FAMILY PROTEIN"/>
    <property type="match status" value="1"/>
</dbReference>
<accession>A0A5B8RVX4</accession>
<organism evidence="9 10">
    <name type="scientific">Comamonas flocculans</name>
    <dbReference type="NCBI Taxonomy" id="2597701"/>
    <lineage>
        <taxon>Bacteria</taxon>
        <taxon>Pseudomonadati</taxon>
        <taxon>Pseudomonadota</taxon>
        <taxon>Betaproteobacteria</taxon>
        <taxon>Burkholderiales</taxon>
        <taxon>Comamonadaceae</taxon>
        <taxon>Comamonas</taxon>
    </lineage>
</organism>
<feature type="transmembrane region" description="Helical" evidence="8">
    <location>
        <begin position="276"/>
        <end position="297"/>
    </location>
</feature>
<evidence type="ECO:0000256" key="5">
    <source>
        <dbReference type="ARBA" id="ARBA00022692"/>
    </source>
</evidence>
<feature type="transmembrane region" description="Helical" evidence="8">
    <location>
        <begin position="62"/>
        <end position="82"/>
    </location>
</feature>
<proteinExistence type="inferred from homology"/>
<evidence type="ECO:0000313" key="9">
    <source>
        <dbReference type="EMBL" id="QEA13759.1"/>
    </source>
</evidence>
<dbReference type="EMBL" id="CP042344">
    <property type="protein sequence ID" value="QEA13759.1"/>
    <property type="molecule type" value="Genomic_DNA"/>
</dbReference>
<feature type="transmembrane region" description="Helical" evidence="8">
    <location>
        <begin position="165"/>
        <end position="186"/>
    </location>
</feature>
<evidence type="ECO:0000256" key="4">
    <source>
        <dbReference type="ARBA" id="ARBA00022475"/>
    </source>
</evidence>
<evidence type="ECO:0000256" key="7">
    <source>
        <dbReference type="ARBA" id="ARBA00023136"/>
    </source>
</evidence>
<gene>
    <name evidence="9" type="ORF">FOZ74_12355</name>
</gene>
<dbReference type="Proteomes" id="UP000321199">
    <property type="component" value="Chromosome"/>
</dbReference>
<dbReference type="RefSeq" id="WP_146913349.1">
    <property type="nucleotide sequence ID" value="NZ_CP042344.1"/>
</dbReference>
<name>A0A5B8RVX4_9BURK</name>
<keyword evidence="6 8" id="KW-1133">Transmembrane helix</keyword>
<sequence length="301" mass="31792">MNVAALLLPDFSLILAGWLICRFTPLGREVWHPVERLVYYLLFPVLLFLSIVKSPIEVGPASSLIAAGLLLSCGGIALSWSLPHLPLLGRHIAPRDHAGAAQVAFRFNSYIALALASRLAGEAGSQAVAILIGVCVPLINVAAVWPMARQSESRVLRELARNPLIIATVSGLAFNLAGLALPGWLAPQLQRVGATAVPLGLMAVGAGMQWGQLQSSRVLTAGVLAIRHLLMPLWAWLLARLLGLEPVQAGVLIAFAALPTASSCYVLAVQMGYRGPYVAGLITLSHIVALASLPLALQLLS</sequence>
<comment type="similarity">
    <text evidence="2">Belongs to the auxin efflux carrier (TC 2.A.69) family.</text>
</comment>
<dbReference type="GO" id="GO:0005886">
    <property type="term" value="C:plasma membrane"/>
    <property type="evidence" value="ECO:0007669"/>
    <property type="project" value="UniProtKB-SubCell"/>
</dbReference>
<protein>
    <submittedName>
        <fullName evidence="9">AEC family transporter</fullName>
    </submittedName>
</protein>
<keyword evidence="4" id="KW-1003">Cell membrane</keyword>
<evidence type="ECO:0000313" key="10">
    <source>
        <dbReference type="Proteomes" id="UP000321199"/>
    </source>
</evidence>
<reference evidence="9 10" key="1">
    <citation type="submission" date="2019-07" db="EMBL/GenBank/DDBJ databases">
        <title>Complete genome sequence of Comamonas sp. NLF 7-7 isolated from livestock.</title>
        <authorList>
            <person name="Kim D.H."/>
            <person name="Kim J.G."/>
        </authorList>
    </citation>
    <scope>NUCLEOTIDE SEQUENCE [LARGE SCALE GENOMIC DNA]</scope>
    <source>
        <strain evidence="9 10">NLF 7-7</strain>
    </source>
</reference>
<keyword evidence="10" id="KW-1185">Reference proteome</keyword>
<evidence type="ECO:0000256" key="3">
    <source>
        <dbReference type="ARBA" id="ARBA00022448"/>
    </source>
</evidence>
<keyword evidence="3" id="KW-0813">Transport</keyword>
<dbReference type="InterPro" id="IPR038770">
    <property type="entry name" value="Na+/solute_symporter_sf"/>
</dbReference>
<feature type="transmembrane region" description="Helical" evidence="8">
    <location>
        <begin position="249"/>
        <end position="269"/>
    </location>
</feature>
<feature type="transmembrane region" description="Helical" evidence="8">
    <location>
        <begin position="6"/>
        <end position="25"/>
    </location>
</feature>
<evidence type="ECO:0000256" key="1">
    <source>
        <dbReference type="ARBA" id="ARBA00004651"/>
    </source>
</evidence>
<feature type="transmembrane region" description="Helical" evidence="8">
    <location>
        <begin position="37"/>
        <end position="56"/>
    </location>
</feature>
<keyword evidence="7 8" id="KW-0472">Membrane</keyword>
<comment type="subcellular location">
    <subcellularLocation>
        <location evidence="1">Cell membrane</location>
        <topology evidence="1">Multi-pass membrane protein</topology>
    </subcellularLocation>
</comment>
<dbReference type="InterPro" id="IPR004776">
    <property type="entry name" value="Mem_transp_PIN-like"/>
</dbReference>
<dbReference type="Gene3D" id="1.20.1530.20">
    <property type="match status" value="1"/>
</dbReference>
<dbReference type="Pfam" id="PF03547">
    <property type="entry name" value="Mem_trans"/>
    <property type="match status" value="1"/>
</dbReference>
<feature type="transmembrane region" description="Helical" evidence="8">
    <location>
        <begin position="218"/>
        <end position="237"/>
    </location>
</feature>
<dbReference type="KEGG" id="cof:FOZ74_12355"/>
<dbReference type="OrthoDB" id="9805563at2"/>
<dbReference type="PANTHER" id="PTHR36838">
    <property type="entry name" value="AUXIN EFFLUX CARRIER FAMILY PROTEIN"/>
    <property type="match status" value="1"/>
</dbReference>
<feature type="transmembrane region" description="Helical" evidence="8">
    <location>
        <begin position="103"/>
        <end position="121"/>
    </location>
</feature>
<keyword evidence="5 8" id="KW-0812">Transmembrane</keyword>
<evidence type="ECO:0000256" key="6">
    <source>
        <dbReference type="ARBA" id="ARBA00022989"/>
    </source>
</evidence>